<dbReference type="RefSeq" id="WP_125487577.1">
    <property type="nucleotide sequence ID" value="NZ_RSDW01000001.1"/>
</dbReference>
<accession>A0A3R9WKQ4</accession>
<dbReference type="OrthoDB" id="105847at2"/>
<proteinExistence type="predicted"/>
<keyword evidence="3" id="KW-1185">Reference proteome</keyword>
<keyword evidence="1" id="KW-0732">Signal</keyword>
<gene>
    <name evidence="2" type="ORF">EDE15_5010</name>
</gene>
<reference evidence="2 3" key="1">
    <citation type="submission" date="2018-12" db="EMBL/GenBank/DDBJ databases">
        <title>Sequencing of bacterial isolates from soil warming experiment in Harvard Forest, Massachusetts, USA.</title>
        <authorList>
            <person name="Deangelis K."/>
        </authorList>
    </citation>
    <scope>NUCLEOTIDE SEQUENCE [LARGE SCALE GENOMIC DNA]</scope>
    <source>
        <strain evidence="2 3">EB153</strain>
    </source>
</reference>
<evidence type="ECO:0000256" key="1">
    <source>
        <dbReference type="SAM" id="SignalP"/>
    </source>
</evidence>
<evidence type="ECO:0008006" key="4">
    <source>
        <dbReference type="Google" id="ProtNLM"/>
    </source>
</evidence>
<feature type="chain" id="PRO_5018573985" description="Tetratricopeptide repeat protein" evidence="1">
    <location>
        <begin position="25"/>
        <end position="434"/>
    </location>
</feature>
<protein>
    <recommendedName>
        <fullName evidence="4">Tetratricopeptide repeat protein</fullName>
    </recommendedName>
</protein>
<feature type="signal peptide" evidence="1">
    <location>
        <begin position="1"/>
        <end position="24"/>
    </location>
</feature>
<dbReference type="EMBL" id="RSDW01000001">
    <property type="protein sequence ID" value="RSL19344.1"/>
    <property type="molecule type" value="Genomic_DNA"/>
</dbReference>
<name>A0A3R9WKQ4_9BACT</name>
<dbReference type="Proteomes" id="UP000269669">
    <property type="component" value="Unassembled WGS sequence"/>
</dbReference>
<dbReference type="AlphaFoldDB" id="A0A3R9WKQ4"/>
<sequence>MKKVVVASLLAVASVAPVTRMAFAQTQVNLGSNAQSAGGIQMSPAEYKAYNDAISQGTPQTKAPALEAYLTAYPQSAVKAATLEQLMLAYSSFDPAKTLDAADRLLQVDPNNLRALTFAVFFRLQTGDQATDPAAKQAAYDKAAEFAKKGLTVTKPAEMSDADFTALKAAATPVFYRAIAAAALGRKDAAAAIAALKSSLTSVPEAETAKPGPLLQDTFTLGSAFYQSTPPDFANCAWFAARAAGLAPEPYKTQMMPLAKYCYKKFHGADDGFDALLAAATAHLIQPADFVIKPAPSPADIVRQVIASTPDLATLAVSDKEFILQNGSPEDAAKVWDTIKGKSVQFPDATVVSVTDTALLVAVSDDAVQSKTADFTFQLAAPLKTPPAVGSKVTVTGTYASFTPSPLMIIMSDGALVEPKPVKKPTPVHHTPHR</sequence>
<evidence type="ECO:0000313" key="2">
    <source>
        <dbReference type="EMBL" id="RSL19344.1"/>
    </source>
</evidence>
<evidence type="ECO:0000313" key="3">
    <source>
        <dbReference type="Proteomes" id="UP000269669"/>
    </source>
</evidence>
<organism evidence="2 3">
    <name type="scientific">Edaphobacter aggregans</name>
    <dbReference type="NCBI Taxonomy" id="570835"/>
    <lineage>
        <taxon>Bacteria</taxon>
        <taxon>Pseudomonadati</taxon>
        <taxon>Acidobacteriota</taxon>
        <taxon>Terriglobia</taxon>
        <taxon>Terriglobales</taxon>
        <taxon>Acidobacteriaceae</taxon>
        <taxon>Edaphobacter</taxon>
    </lineage>
</organism>
<comment type="caution">
    <text evidence="2">The sequence shown here is derived from an EMBL/GenBank/DDBJ whole genome shotgun (WGS) entry which is preliminary data.</text>
</comment>